<gene>
    <name evidence="1" type="ORF">FD06_GL000965</name>
</gene>
<dbReference type="RefSeq" id="WP_054658257.1">
    <property type="nucleotide sequence ID" value="NZ_AYYQ01000018.1"/>
</dbReference>
<evidence type="ECO:0008006" key="3">
    <source>
        <dbReference type="Google" id="ProtNLM"/>
    </source>
</evidence>
<proteinExistence type="predicted"/>
<keyword evidence="2" id="KW-1185">Reference proteome</keyword>
<organism evidence="1 2">
    <name type="scientific">Apilactobacillus ozensis DSM 23829 = JCM 17196</name>
    <dbReference type="NCBI Taxonomy" id="1423781"/>
    <lineage>
        <taxon>Bacteria</taxon>
        <taxon>Bacillati</taxon>
        <taxon>Bacillota</taxon>
        <taxon>Bacilli</taxon>
        <taxon>Lactobacillales</taxon>
        <taxon>Lactobacillaceae</taxon>
        <taxon>Apilactobacillus</taxon>
    </lineage>
</organism>
<sequence length="113" mass="13031">MAFAKENRLLGDNITYKINPSVKKFTLRDLGFNDTNAENFLYERSLDVNNPYGNGIRIKITFKNDLTGFKMSIVTGNGMQKVNIFKDEKHKSDVDQVRFILNNLIEREVIIEA</sequence>
<evidence type="ECO:0000313" key="2">
    <source>
        <dbReference type="Proteomes" id="UP000052012"/>
    </source>
</evidence>
<dbReference type="OrthoDB" id="2166222at2"/>
<dbReference type="STRING" id="1423781.FD06_GL000965"/>
<dbReference type="SUPFAM" id="SSF160800">
    <property type="entry name" value="Lp2179-like"/>
    <property type="match status" value="1"/>
</dbReference>
<dbReference type="EMBL" id="AYYQ01000018">
    <property type="protein sequence ID" value="KRM68647.1"/>
    <property type="molecule type" value="Genomic_DNA"/>
</dbReference>
<reference evidence="1 2" key="1">
    <citation type="journal article" date="2015" name="Genome Announc.">
        <title>Expanding the biotechnology potential of lactobacilli through comparative genomics of 213 strains and associated genera.</title>
        <authorList>
            <person name="Sun Z."/>
            <person name="Harris H.M."/>
            <person name="McCann A."/>
            <person name="Guo C."/>
            <person name="Argimon S."/>
            <person name="Zhang W."/>
            <person name="Yang X."/>
            <person name="Jeffery I.B."/>
            <person name="Cooney J.C."/>
            <person name="Kagawa T.F."/>
            <person name="Liu W."/>
            <person name="Song Y."/>
            <person name="Salvetti E."/>
            <person name="Wrobel A."/>
            <person name="Rasinkangas P."/>
            <person name="Parkhill J."/>
            <person name="Rea M.C."/>
            <person name="O'Sullivan O."/>
            <person name="Ritari J."/>
            <person name="Douillard F.P."/>
            <person name="Paul Ross R."/>
            <person name="Yang R."/>
            <person name="Briner A.E."/>
            <person name="Felis G.E."/>
            <person name="de Vos W.M."/>
            <person name="Barrangou R."/>
            <person name="Klaenhammer T.R."/>
            <person name="Caufield P.W."/>
            <person name="Cui Y."/>
            <person name="Zhang H."/>
            <person name="O'Toole P.W."/>
        </authorList>
    </citation>
    <scope>NUCLEOTIDE SEQUENCE [LARGE SCALE GENOMIC DNA]</scope>
    <source>
        <strain evidence="1 2">DSM 23829</strain>
    </source>
</reference>
<dbReference type="Pfam" id="PF08866">
    <property type="entry name" value="DUF1831"/>
    <property type="match status" value="1"/>
</dbReference>
<dbReference type="InterPro" id="IPR035942">
    <property type="entry name" value="Lp2179-like_sf"/>
</dbReference>
<dbReference type="InterPro" id="IPR014965">
    <property type="entry name" value="Amino_acid_metab_prot_put"/>
</dbReference>
<protein>
    <recommendedName>
        <fullName evidence="3">Cysteine desulfurase</fullName>
    </recommendedName>
</protein>
<evidence type="ECO:0000313" key="1">
    <source>
        <dbReference type="EMBL" id="KRM68647.1"/>
    </source>
</evidence>
<dbReference type="Gene3D" id="3.30.1820.10">
    <property type="entry name" value="Lp2179-like"/>
    <property type="match status" value="1"/>
</dbReference>
<name>A0A0R2AP22_9LACO</name>
<accession>A0A0R2AP22</accession>
<dbReference type="Proteomes" id="UP000052012">
    <property type="component" value="Unassembled WGS sequence"/>
</dbReference>
<dbReference type="AlphaFoldDB" id="A0A0R2AP22"/>
<dbReference type="PATRIC" id="fig|1423781.4.peg.1002"/>
<comment type="caution">
    <text evidence="1">The sequence shown here is derived from an EMBL/GenBank/DDBJ whole genome shotgun (WGS) entry which is preliminary data.</text>
</comment>